<dbReference type="AlphaFoldDB" id="A0A1A9VNT2"/>
<evidence type="ECO:0000313" key="1">
    <source>
        <dbReference type="EnsemblMetazoa" id="GAUT042889-PA"/>
    </source>
</evidence>
<proteinExistence type="predicted"/>
<name>A0A1A9VNT2_GLOAU</name>
<organism evidence="1 2">
    <name type="scientific">Glossina austeni</name>
    <name type="common">Savannah tsetse fly</name>
    <dbReference type="NCBI Taxonomy" id="7395"/>
    <lineage>
        <taxon>Eukaryota</taxon>
        <taxon>Metazoa</taxon>
        <taxon>Ecdysozoa</taxon>
        <taxon>Arthropoda</taxon>
        <taxon>Hexapoda</taxon>
        <taxon>Insecta</taxon>
        <taxon>Pterygota</taxon>
        <taxon>Neoptera</taxon>
        <taxon>Endopterygota</taxon>
        <taxon>Diptera</taxon>
        <taxon>Brachycera</taxon>
        <taxon>Muscomorpha</taxon>
        <taxon>Hippoboscoidea</taxon>
        <taxon>Glossinidae</taxon>
        <taxon>Glossina</taxon>
    </lineage>
</organism>
<protein>
    <submittedName>
        <fullName evidence="1">Uncharacterized protein</fullName>
    </submittedName>
</protein>
<dbReference type="Proteomes" id="UP000078200">
    <property type="component" value="Unassembled WGS sequence"/>
</dbReference>
<accession>A0A1A9VNT2</accession>
<evidence type="ECO:0000313" key="2">
    <source>
        <dbReference type="Proteomes" id="UP000078200"/>
    </source>
</evidence>
<keyword evidence="2" id="KW-1185">Reference proteome</keyword>
<reference evidence="1" key="1">
    <citation type="submission" date="2020-05" db="UniProtKB">
        <authorList>
            <consortium name="EnsemblMetazoa"/>
        </authorList>
    </citation>
    <scope>IDENTIFICATION</scope>
    <source>
        <strain evidence="1">TTRI</strain>
    </source>
</reference>
<dbReference type="VEuPathDB" id="VectorBase:GAUT042889"/>
<sequence>MNDDQTAVIFKHSNDKFRPATSIQLQKFTVSNCSNKLIALLCTQHAETMMLDLMLHGGGISQTFRIIRFAGLKLEFLWKPTLFASVIRIIHSNSYMIECNRASLDIQIRTRSPGCSSRLCGNSSNLKSSSSLPKRTIYFAHMSPGIDLSSFTGNVVTVTFLLMTTFFEDFVKKTSWVAKWGFIF</sequence>
<dbReference type="EnsemblMetazoa" id="GAUT042889-RA">
    <property type="protein sequence ID" value="GAUT042889-PA"/>
    <property type="gene ID" value="GAUT042889"/>
</dbReference>